<evidence type="ECO:0000256" key="4">
    <source>
        <dbReference type="ARBA" id="ARBA00022989"/>
    </source>
</evidence>
<evidence type="ECO:0000256" key="2">
    <source>
        <dbReference type="ARBA" id="ARBA00022448"/>
    </source>
</evidence>
<keyword evidence="2" id="KW-0813">Transport</keyword>
<feature type="transmembrane region" description="Helical" evidence="6">
    <location>
        <begin position="289"/>
        <end position="312"/>
    </location>
</feature>
<dbReference type="Pfam" id="PF00375">
    <property type="entry name" value="SDF"/>
    <property type="match status" value="1"/>
</dbReference>
<evidence type="ECO:0000256" key="6">
    <source>
        <dbReference type="SAM" id="Phobius"/>
    </source>
</evidence>
<dbReference type="InterPro" id="IPR036458">
    <property type="entry name" value="Na:dicarbo_symporter_sf"/>
</dbReference>
<dbReference type="PRINTS" id="PR00173">
    <property type="entry name" value="EDTRNSPORT"/>
</dbReference>
<dbReference type="Proteomes" id="UP000035213">
    <property type="component" value="Chromosome"/>
</dbReference>
<protein>
    <submittedName>
        <fullName evidence="7">C4-dicarboxylate ABC transporter</fullName>
    </submittedName>
</protein>
<dbReference type="RefSeq" id="WP_053327254.1">
    <property type="nucleotide sequence ID" value="NZ_CP009928.1"/>
</dbReference>
<feature type="transmembrane region" description="Helical" evidence="6">
    <location>
        <begin position="141"/>
        <end position="160"/>
    </location>
</feature>
<dbReference type="SUPFAM" id="SSF118215">
    <property type="entry name" value="Proton glutamate symport protein"/>
    <property type="match status" value="1"/>
</dbReference>
<dbReference type="InterPro" id="IPR001991">
    <property type="entry name" value="Na-dicarboxylate_symporter"/>
</dbReference>
<dbReference type="PANTHER" id="PTHR42865">
    <property type="entry name" value="PROTON/GLUTAMATE-ASPARTATE SYMPORTER"/>
    <property type="match status" value="1"/>
</dbReference>
<dbReference type="KEGG" id="cgn:OK18_04605"/>
<evidence type="ECO:0000256" key="5">
    <source>
        <dbReference type="ARBA" id="ARBA00023136"/>
    </source>
</evidence>
<dbReference type="GO" id="GO:0015293">
    <property type="term" value="F:symporter activity"/>
    <property type="evidence" value="ECO:0007669"/>
    <property type="project" value="UniProtKB-KW"/>
</dbReference>
<dbReference type="PATRIC" id="fig|1324352.5.peg.987"/>
<feature type="transmembrane region" description="Helical" evidence="6">
    <location>
        <begin position="324"/>
        <end position="349"/>
    </location>
</feature>
<feature type="transmembrane region" description="Helical" evidence="6">
    <location>
        <begin position="17"/>
        <end position="36"/>
    </location>
</feature>
<dbReference type="EMBL" id="CP009928">
    <property type="protein sequence ID" value="AKK72010.1"/>
    <property type="molecule type" value="Genomic_DNA"/>
</dbReference>
<feature type="transmembrane region" description="Helical" evidence="6">
    <location>
        <begin position="224"/>
        <end position="247"/>
    </location>
</feature>
<keyword evidence="3 6" id="KW-0812">Transmembrane</keyword>
<reference evidence="7 8" key="1">
    <citation type="submission" date="2014-11" db="EMBL/GenBank/DDBJ databases">
        <authorList>
            <person name="Park G.-S."/>
            <person name="Hong S.-J."/>
            <person name="Jung B.K."/>
            <person name="Khan A.R."/>
            <person name="Kwak Y."/>
            <person name="Shin J.-H."/>
        </authorList>
    </citation>
    <scope>NUCLEOTIDE SEQUENCE [LARGE SCALE GENOMIC DNA]</scope>
    <source>
        <strain evidence="7 8">DSM 27622</strain>
    </source>
</reference>
<dbReference type="AlphaFoldDB" id="A0A0G3M087"/>
<evidence type="ECO:0000313" key="8">
    <source>
        <dbReference type="Proteomes" id="UP000035213"/>
    </source>
</evidence>
<keyword evidence="5 6" id="KW-0472">Membrane</keyword>
<dbReference type="STRING" id="1324352.OK18_04605"/>
<keyword evidence="4 6" id="KW-1133">Transmembrane helix</keyword>
<organism evidence="7 8">
    <name type="scientific">Chryseobacterium gallinarum</name>
    <dbReference type="NCBI Taxonomy" id="1324352"/>
    <lineage>
        <taxon>Bacteria</taxon>
        <taxon>Pseudomonadati</taxon>
        <taxon>Bacteroidota</taxon>
        <taxon>Flavobacteriia</taxon>
        <taxon>Flavobacteriales</taxon>
        <taxon>Weeksellaceae</taxon>
        <taxon>Chryseobacterium group</taxon>
        <taxon>Chryseobacterium</taxon>
    </lineage>
</organism>
<comment type="subcellular location">
    <subcellularLocation>
        <location evidence="1">Membrane</location>
        <topology evidence="1">Multi-pass membrane protein</topology>
    </subcellularLocation>
</comment>
<feature type="transmembrane region" description="Helical" evidence="6">
    <location>
        <begin position="48"/>
        <end position="69"/>
    </location>
</feature>
<feature type="transmembrane region" description="Helical" evidence="6">
    <location>
        <begin position="81"/>
        <end position="103"/>
    </location>
</feature>
<proteinExistence type="predicted"/>
<accession>A0A0G3M087</accession>
<dbReference type="GO" id="GO:0005886">
    <property type="term" value="C:plasma membrane"/>
    <property type="evidence" value="ECO:0007669"/>
    <property type="project" value="UniProtKB-SubCell"/>
</dbReference>
<dbReference type="Gene3D" id="1.10.3860.10">
    <property type="entry name" value="Sodium:dicarboxylate symporter"/>
    <property type="match status" value="1"/>
</dbReference>
<evidence type="ECO:0000256" key="3">
    <source>
        <dbReference type="ARBA" id="ARBA00022692"/>
    </source>
</evidence>
<feature type="transmembrane region" description="Helical" evidence="6">
    <location>
        <begin position="181"/>
        <end position="204"/>
    </location>
</feature>
<evidence type="ECO:0000313" key="7">
    <source>
        <dbReference type="EMBL" id="AKK72010.1"/>
    </source>
</evidence>
<evidence type="ECO:0000256" key="1">
    <source>
        <dbReference type="ARBA" id="ARBA00004141"/>
    </source>
</evidence>
<dbReference type="PANTHER" id="PTHR42865:SF1">
    <property type="entry name" value="AEROBIC C4-DICARBOXYLATE TRANSPORT PROTEIN"/>
    <property type="match status" value="1"/>
</dbReference>
<dbReference type="OrthoDB" id="9768885at2"/>
<gene>
    <name evidence="7" type="ORF">OK18_04605</name>
</gene>
<name>A0A0G3M087_CHRGL</name>
<sequence>MNFLPQKTFTGKYLKNLTLYVFTAIVGGVLAGHYAPGESIKLGVVSRYFFMILEAFILPVIFMAIIYGICQLSEIKNASNIVWQTILYFLTVGSIAIILGIVFGSIMQPGSDTGIDISYINTTLPKNFEIENGDLSTLLYLNRHGIFLLISILTGIIMNLSSKKEKFLNLLERGTSIFYTVIKYLYFILPLIIFCNIAYGIAVYGINTLLPLSKVVATVYLADIVFIFGILGLISYGFGFNLWTFLLGIKEEIILVITTSSSKTAFPLIFEKMESEGYSRKILRFIIPLGYNFNLAGACIYISVTCCFLIQFYNISLGFNDYLWLFIIISVTSKTASGVPGSGFLALIFTLNRFGKIPLTDIALLYSVDRFMNEARSVTNFIGIAVSGAIISKINQHQKDEIPSA</sequence>